<keyword evidence="1" id="KW-0732">Signal</keyword>
<dbReference type="RefSeq" id="WP_307463812.1">
    <property type="nucleotide sequence ID" value="NZ_JAURUR010000001.1"/>
</dbReference>
<gene>
    <name evidence="2" type="ORF">QO006_000483</name>
</gene>
<dbReference type="PROSITE" id="PS51257">
    <property type="entry name" value="PROKAR_LIPOPROTEIN"/>
    <property type="match status" value="1"/>
</dbReference>
<comment type="caution">
    <text evidence="2">The sequence shown here is derived from an EMBL/GenBank/DDBJ whole genome shotgun (WGS) entry which is preliminary data.</text>
</comment>
<dbReference type="Proteomes" id="UP001232163">
    <property type="component" value="Unassembled WGS sequence"/>
</dbReference>
<evidence type="ECO:0000313" key="3">
    <source>
        <dbReference type="Proteomes" id="UP001232163"/>
    </source>
</evidence>
<feature type="chain" id="PRO_5046627886" description="Lipoprotein" evidence="1">
    <location>
        <begin position="21"/>
        <end position="147"/>
    </location>
</feature>
<accession>A0ABT9M907</accession>
<organism evidence="2 3">
    <name type="scientific">Deinococcus enclensis</name>
    <dbReference type="NCBI Taxonomy" id="1049582"/>
    <lineage>
        <taxon>Bacteria</taxon>
        <taxon>Thermotogati</taxon>
        <taxon>Deinococcota</taxon>
        <taxon>Deinococci</taxon>
        <taxon>Deinococcales</taxon>
        <taxon>Deinococcaceae</taxon>
        <taxon>Deinococcus</taxon>
    </lineage>
</organism>
<proteinExistence type="predicted"/>
<evidence type="ECO:0000313" key="2">
    <source>
        <dbReference type="EMBL" id="MDP9763070.1"/>
    </source>
</evidence>
<dbReference type="EMBL" id="JAURUR010000001">
    <property type="protein sequence ID" value="MDP9763070.1"/>
    <property type="molecule type" value="Genomic_DNA"/>
</dbReference>
<protein>
    <recommendedName>
        <fullName evidence="4">Lipoprotein</fullName>
    </recommendedName>
</protein>
<feature type="signal peptide" evidence="1">
    <location>
        <begin position="1"/>
        <end position="20"/>
    </location>
</feature>
<keyword evidence="3" id="KW-1185">Reference proteome</keyword>
<reference evidence="2 3" key="1">
    <citation type="submission" date="2023-07" db="EMBL/GenBank/DDBJ databases">
        <title>Genomic Encyclopedia of Type Strains, Phase IV (KMG-IV): sequencing the most valuable type-strain genomes for metagenomic binning, comparative biology and taxonomic classification.</title>
        <authorList>
            <person name="Goeker M."/>
        </authorList>
    </citation>
    <scope>NUCLEOTIDE SEQUENCE [LARGE SCALE GENOMIC DNA]</scope>
    <source>
        <strain evidence="2 3">NIO-1023</strain>
    </source>
</reference>
<sequence length="147" mass="15639">MTRAARLPLSAAALLLTATACVPAPQVQPVEVWEGYAQVLLTRQQYRLTFTVNGGTHDLRGTLENLSSRDRFLVAGTALPAGDGREVSMIVTAQDGVRLNASILGFGFTNLSLKANAVLSARQTGRTMAGKLNVNGLGYPITLTRVQ</sequence>
<evidence type="ECO:0000256" key="1">
    <source>
        <dbReference type="SAM" id="SignalP"/>
    </source>
</evidence>
<evidence type="ECO:0008006" key="4">
    <source>
        <dbReference type="Google" id="ProtNLM"/>
    </source>
</evidence>
<name>A0ABT9M907_9DEIO</name>